<evidence type="ECO:0000256" key="1">
    <source>
        <dbReference type="RuleBase" id="RU003513"/>
    </source>
</evidence>
<comment type="caution">
    <text evidence="3">The sequence shown here is derived from an EMBL/GenBank/DDBJ whole genome shotgun (WGS) entry which is preliminary data.</text>
</comment>
<dbReference type="InterPro" id="IPR003331">
    <property type="entry name" value="UDP_GlcNAc_Epimerase_2_dom"/>
</dbReference>
<keyword evidence="4" id="KW-1185">Reference proteome</keyword>
<sequence length="381" mass="39262">MKHVLVPFGTRPEVIKLAPVVRAMRAAGHTVTTVDTGQHADAAMSGDVQRTLGLTPDVRLTLPTGSGRLGALLTGAAGVLAGVPADVVLALGDTHTVPAYALAARGAGIPFAHLEAGLRSFNPRSLEEVNRRVAAAIAQLHFAPTARAAAFLAAEGVPAARVFVVGNPVIDALREHGIAPVPPTARTGVLVTAHRASNVDDPDRLARLVDVIARLAAIGPVRFPIHPRTRARLLSAGLLEQLAALPGVTCEDPLPYDDLLRALAGARVVVTDSGGLQEEAAYLGVPVVVLRRSTPRWEGVEAGSAVLTGITSDAEASGAVAAAHRLSSPDTLAHIASMPCPYGDGDTGTRVAALLADPAVDPLLALDEPDYTDGTRPWIAA</sequence>
<dbReference type="EC" id="5.1.3.14" evidence="3"/>
<dbReference type="AlphaFoldDB" id="A0A931CEC3"/>
<dbReference type="Pfam" id="PF02350">
    <property type="entry name" value="Epimerase_2"/>
    <property type="match status" value="1"/>
</dbReference>
<accession>A0A931CEC3</accession>
<evidence type="ECO:0000313" key="4">
    <source>
        <dbReference type="Proteomes" id="UP000598146"/>
    </source>
</evidence>
<comment type="similarity">
    <text evidence="1">Belongs to the UDP-N-acetylglucosamine 2-epimerase family.</text>
</comment>
<dbReference type="NCBIfam" id="TIGR00236">
    <property type="entry name" value="wecB"/>
    <property type="match status" value="1"/>
</dbReference>
<dbReference type="InterPro" id="IPR029767">
    <property type="entry name" value="WecB-like"/>
</dbReference>
<dbReference type="RefSeq" id="WP_196416772.1">
    <property type="nucleotide sequence ID" value="NZ_JADQTO010000013.1"/>
</dbReference>
<evidence type="ECO:0000313" key="3">
    <source>
        <dbReference type="EMBL" id="MBG0564986.1"/>
    </source>
</evidence>
<reference evidence="3" key="1">
    <citation type="submission" date="2020-11" db="EMBL/GenBank/DDBJ databases">
        <title>Isolation and identification of active actinomycetes.</title>
        <authorList>
            <person name="Sun X."/>
        </authorList>
    </citation>
    <scope>NUCLEOTIDE SEQUENCE</scope>
    <source>
        <strain evidence="3">NEAU-A11</strain>
    </source>
</reference>
<dbReference type="PANTHER" id="PTHR43174">
    <property type="entry name" value="UDP-N-ACETYLGLUCOSAMINE 2-EPIMERASE"/>
    <property type="match status" value="1"/>
</dbReference>
<dbReference type="SUPFAM" id="SSF53756">
    <property type="entry name" value="UDP-Glycosyltransferase/glycogen phosphorylase"/>
    <property type="match status" value="1"/>
</dbReference>
<dbReference type="PANTHER" id="PTHR43174:SF1">
    <property type="entry name" value="UDP-N-ACETYLGLUCOSAMINE 2-EPIMERASE"/>
    <property type="match status" value="1"/>
</dbReference>
<dbReference type="Proteomes" id="UP000598146">
    <property type="component" value="Unassembled WGS sequence"/>
</dbReference>
<organism evidence="3 4">
    <name type="scientific">Actinoplanes aureus</name>
    <dbReference type="NCBI Taxonomy" id="2792083"/>
    <lineage>
        <taxon>Bacteria</taxon>
        <taxon>Bacillati</taxon>
        <taxon>Actinomycetota</taxon>
        <taxon>Actinomycetes</taxon>
        <taxon>Micromonosporales</taxon>
        <taxon>Micromonosporaceae</taxon>
        <taxon>Actinoplanes</taxon>
    </lineage>
</organism>
<feature type="domain" description="UDP-N-acetylglucosamine 2-epimerase" evidence="2">
    <location>
        <begin position="28"/>
        <end position="355"/>
    </location>
</feature>
<dbReference type="EMBL" id="JADQTO010000013">
    <property type="protein sequence ID" value="MBG0564986.1"/>
    <property type="molecule type" value="Genomic_DNA"/>
</dbReference>
<proteinExistence type="inferred from homology"/>
<gene>
    <name evidence="3" type="primary">wecB</name>
    <name evidence="3" type="ORF">I4J89_26395</name>
</gene>
<dbReference type="CDD" id="cd03786">
    <property type="entry name" value="GTB_UDP-GlcNAc_2-Epimerase"/>
    <property type="match status" value="1"/>
</dbReference>
<protein>
    <submittedName>
        <fullName evidence="3">UDP-N-acetylglucosamine 2-epimerase (Non-hydrolyzing)</fullName>
        <ecNumber evidence="3">5.1.3.14</ecNumber>
    </submittedName>
</protein>
<keyword evidence="1 3" id="KW-0413">Isomerase</keyword>
<dbReference type="GO" id="GO:0008761">
    <property type="term" value="F:UDP-N-acetylglucosamine 2-epimerase activity"/>
    <property type="evidence" value="ECO:0007669"/>
    <property type="project" value="UniProtKB-EC"/>
</dbReference>
<name>A0A931CEC3_9ACTN</name>
<evidence type="ECO:0000259" key="2">
    <source>
        <dbReference type="Pfam" id="PF02350"/>
    </source>
</evidence>
<dbReference type="Gene3D" id="3.40.50.2000">
    <property type="entry name" value="Glycogen Phosphorylase B"/>
    <property type="match status" value="2"/>
</dbReference>